<dbReference type="Pfam" id="PF16036">
    <property type="entry name" value="Chalcone_3"/>
    <property type="match status" value="1"/>
</dbReference>
<dbReference type="EMBL" id="FPKR01000017">
    <property type="protein sequence ID" value="SFZ79466.1"/>
    <property type="molecule type" value="Genomic_DNA"/>
</dbReference>
<proteinExistence type="predicted"/>
<keyword evidence="4" id="KW-1185">Reference proteome</keyword>
<feature type="chain" id="PRO_5012114468" evidence="1">
    <location>
        <begin position="26"/>
        <end position="205"/>
    </location>
</feature>
<protein>
    <submittedName>
        <fullName evidence="3">Chalcone isomerase-like</fullName>
    </submittedName>
</protein>
<dbReference type="InterPro" id="IPR016088">
    <property type="entry name" value="Chalcone_isomerase_3-sand"/>
</dbReference>
<evidence type="ECO:0000256" key="1">
    <source>
        <dbReference type="SAM" id="SignalP"/>
    </source>
</evidence>
<dbReference type="OrthoDB" id="8905174at2"/>
<evidence type="ECO:0000259" key="2">
    <source>
        <dbReference type="Pfam" id="PF16036"/>
    </source>
</evidence>
<evidence type="ECO:0000313" key="3">
    <source>
        <dbReference type="EMBL" id="SFZ79466.1"/>
    </source>
</evidence>
<dbReference type="Proteomes" id="UP000186513">
    <property type="component" value="Unassembled WGS sequence"/>
</dbReference>
<sequence>MFRPISQLSLMRLVFAWLMSSAVFATTYGIGDVRFEDSATVFGQKLILNGAAASNILSAKSTVVALYLSKKQNTQEGVANLAGAKRISLIALREISSKDLGNVLMDRIRQNATQDEINSNVLQIVQIGGIFGTVPRLKKDDVVHIDWNPAKKQTEFRLNDKLLGEQIQGESFFGMFTKVWLGPKVREKTRAGLLGQGDPLEVVAP</sequence>
<dbReference type="STRING" id="1121279.SAMN02745887_03648"/>
<keyword evidence="3" id="KW-0413">Isomerase</keyword>
<keyword evidence="1" id="KW-0732">Signal</keyword>
<dbReference type="AlphaFoldDB" id="A0A1K2HT69"/>
<gene>
    <name evidence="3" type="ORF">SAMN02745887_03648</name>
</gene>
<accession>A0A1K2HT69</accession>
<dbReference type="GO" id="GO:0016853">
    <property type="term" value="F:isomerase activity"/>
    <property type="evidence" value="ECO:0007669"/>
    <property type="project" value="UniProtKB-KW"/>
</dbReference>
<feature type="domain" description="Chalcone isomerase" evidence="2">
    <location>
        <begin position="30"/>
        <end position="195"/>
    </location>
</feature>
<organism evidence="3 4">
    <name type="scientific">Chitinimonas taiwanensis DSM 18899</name>
    <dbReference type="NCBI Taxonomy" id="1121279"/>
    <lineage>
        <taxon>Bacteria</taxon>
        <taxon>Pseudomonadati</taxon>
        <taxon>Pseudomonadota</taxon>
        <taxon>Betaproteobacteria</taxon>
        <taxon>Neisseriales</taxon>
        <taxon>Chitinibacteraceae</taxon>
        <taxon>Chitinimonas</taxon>
    </lineage>
</organism>
<reference evidence="3 4" key="1">
    <citation type="submission" date="2016-11" db="EMBL/GenBank/DDBJ databases">
        <authorList>
            <person name="Jaros S."/>
            <person name="Januszkiewicz K."/>
            <person name="Wedrychowicz H."/>
        </authorList>
    </citation>
    <scope>NUCLEOTIDE SEQUENCE [LARGE SCALE GENOMIC DNA]</scope>
    <source>
        <strain evidence="3 4">DSM 18899</strain>
    </source>
</reference>
<evidence type="ECO:0000313" key="4">
    <source>
        <dbReference type="Proteomes" id="UP000186513"/>
    </source>
</evidence>
<dbReference type="InterPro" id="IPR016087">
    <property type="entry name" value="Chalcone_isomerase"/>
</dbReference>
<name>A0A1K2HT69_9NEIS</name>
<dbReference type="Gene3D" id="3.50.70.10">
    <property type="match status" value="1"/>
</dbReference>
<feature type="signal peptide" evidence="1">
    <location>
        <begin position="1"/>
        <end position="25"/>
    </location>
</feature>